<evidence type="ECO:0000313" key="1">
    <source>
        <dbReference type="EMBL" id="XBH07287.1"/>
    </source>
</evidence>
<name>A0AAU7CQ95_9BACT</name>
<accession>A0AAU7CQ95</accession>
<evidence type="ECO:0008006" key="2">
    <source>
        <dbReference type="Google" id="ProtNLM"/>
    </source>
</evidence>
<dbReference type="EMBL" id="CP155447">
    <property type="protein sequence ID" value="XBH07287.1"/>
    <property type="molecule type" value="Genomic_DNA"/>
</dbReference>
<reference evidence="1" key="1">
    <citation type="submission" date="2024-05" db="EMBL/GenBank/DDBJ databases">
        <title>Planctomycetes of the genus Singulisphaera possess chitinolytic capabilities.</title>
        <authorList>
            <person name="Ivanova A."/>
        </authorList>
    </citation>
    <scope>NUCLEOTIDE SEQUENCE</scope>
    <source>
        <strain evidence="1">Ch08T</strain>
    </source>
</reference>
<organism evidence="1">
    <name type="scientific">Singulisphaera sp. Ch08</name>
    <dbReference type="NCBI Taxonomy" id="3120278"/>
    <lineage>
        <taxon>Bacteria</taxon>
        <taxon>Pseudomonadati</taxon>
        <taxon>Planctomycetota</taxon>
        <taxon>Planctomycetia</taxon>
        <taxon>Isosphaerales</taxon>
        <taxon>Isosphaeraceae</taxon>
        <taxon>Singulisphaera</taxon>
    </lineage>
</organism>
<dbReference type="RefSeq" id="WP_406700130.1">
    <property type="nucleotide sequence ID" value="NZ_CP155447.1"/>
</dbReference>
<sequence>MATSSDSEPSSRTLPSAGRLARLAGIGILSVAALGCGEAQVSAEHRDLVLRLATGASTHDQAIIDRAATDVVQLEADHALTDAEAEAFHSILEAASAGDWDRAQQLAYALRDGQHPTAEDQERVAKRTLPPIKKVGAHKPGH</sequence>
<gene>
    <name evidence="1" type="ORF">V5E97_14955</name>
</gene>
<proteinExistence type="predicted"/>
<dbReference type="AlphaFoldDB" id="A0AAU7CQ95"/>
<protein>
    <recommendedName>
        <fullName evidence="2">DUF4398 domain-containing protein</fullName>
    </recommendedName>
</protein>